<evidence type="ECO:0000313" key="3">
    <source>
        <dbReference type="Proteomes" id="UP001169027"/>
    </source>
</evidence>
<feature type="transmembrane region" description="Helical" evidence="1">
    <location>
        <begin position="12"/>
        <end position="33"/>
    </location>
</feature>
<evidence type="ECO:0000313" key="2">
    <source>
        <dbReference type="EMBL" id="MDO1534632.1"/>
    </source>
</evidence>
<keyword evidence="1" id="KW-0812">Transmembrane</keyword>
<dbReference type="EMBL" id="JAUKVY010000015">
    <property type="protein sequence ID" value="MDO1534632.1"/>
    <property type="molecule type" value="Genomic_DNA"/>
</dbReference>
<comment type="caution">
    <text evidence="2">The sequence shown here is derived from an EMBL/GenBank/DDBJ whole genome shotgun (WGS) entry which is preliminary data.</text>
</comment>
<protein>
    <submittedName>
        <fullName evidence="2">Uncharacterized protein</fullName>
    </submittedName>
</protein>
<gene>
    <name evidence="2" type="ORF">Q2T77_20280</name>
</gene>
<sequence length="73" mass="7806">MASRRPSRNPRMIERGVLCILIGAAVLIAPHFLSSPGWRETVGGASVVGWFALVLGVALVVVALVQRARGQDR</sequence>
<proteinExistence type="predicted"/>
<reference evidence="2" key="1">
    <citation type="submission" date="2023-06" db="EMBL/GenBank/DDBJ databases">
        <authorList>
            <person name="Jiang Y."/>
            <person name="Liu Q."/>
        </authorList>
    </citation>
    <scope>NUCLEOTIDE SEQUENCE</scope>
    <source>
        <strain evidence="2">CGMCC 1.12090</strain>
    </source>
</reference>
<organism evidence="2 3">
    <name type="scientific">Variovorax ginsengisoli</name>
    <dbReference type="NCBI Taxonomy" id="363844"/>
    <lineage>
        <taxon>Bacteria</taxon>
        <taxon>Pseudomonadati</taxon>
        <taxon>Pseudomonadota</taxon>
        <taxon>Betaproteobacteria</taxon>
        <taxon>Burkholderiales</taxon>
        <taxon>Comamonadaceae</taxon>
        <taxon>Variovorax</taxon>
    </lineage>
</organism>
<evidence type="ECO:0000256" key="1">
    <source>
        <dbReference type="SAM" id="Phobius"/>
    </source>
</evidence>
<keyword evidence="1" id="KW-0472">Membrane</keyword>
<name>A0ABT8S8R7_9BURK</name>
<dbReference type="RefSeq" id="WP_301812416.1">
    <property type="nucleotide sequence ID" value="NZ_JAUJZH010000015.1"/>
</dbReference>
<keyword evidence="3" id="KW-1185">Reference proteome</keyword>
<keyword evidence="1" id="KW-1133">Transmembrane helix</keyword>
<dbReference type="Proteomes" id="UP001169027">
    <property type="component" value="Unassembled WGS sequence"/>
</dbReference>
<accession>A0ABT8S8R7</accession>
<feature type="transmembrane region" description="Helical" evidence="1">
    <location>
        <begin position="45"/>
        <end position="65"/>
    </location>
</feature>